<dbReference type="Pfam" id="PF00534">
    <property type="entry name" value="Glycos_transf_1"/>
    <property type="match status" value="1"/>
</dbReference>
<proteinExistence type="predicted"/>
<evidence type="ECO:0000313" key="3">
    <source>
        <dbReference type="Proteomes" id="UP001163821"/>
    </source>
</evidence>
<sequence>MKILWISNTLFPAVCQELNIPSPVVGGWMFSGAEALLKASADVELGVATLYSGKSLKTLPIDGITYYLLPKPGSNYRYSHSLEPFWKRIRDEFKPDVVHIHGTEYPHGLAYVNACGNSGVVASIQGLVSIYAQYYLGGIPEKELRQNITIRDIIRLDSLFKQKQRFQQRGAYEIELIRNISHIIGRTSWDQAHAWAINPRADYHFSNETLRNAFYNHKWKYEECEKHSIFLSQAHYPIKGLHQLIKALPLVLRDFPKTKVYVAGNDFFSTNKFWRMNGYGKYIRSLMQANGISDQLVFTGILSEKEMCDRYLRSNVFVCPSSIENSPNSIGEAQLLGVPCIASYVGGTADMVSHNQTGLLYRFEETTMLAELVCRVFKDPDLSRKLSDSERSTAGRRHDPDVNTQTLIKIYQSACN</sequence>
<evidence type="ECO:0000313" key="2">
    <source>
        <dbReference type="EMBL" id="MCW0483183.1"/>
    </source>
</evidence>
<gene>
    <name evidence="2" type="ORF">N2K84_10610</name>
</gene>
<organism evidence="2 3">
    <name type="scientific">Gaoshiqia sediminis</name>
    <dbReference type="NCBI Taxonomy" id="2986998"/>
    <lineage>
        <taxon>Bacteria</taxon>
        <taxon>Pseudomonadati</taxon>
        <taxon>Bacteroidota</taxon>
        <taxon>Bacteroidia</taxon>
        <taxon>Marinilabiliales</taxon>
        <taxon>Prolixibacteraceae</taxon>
        <taxon>Gaoshiqia</taxon>
    </lineage>
</organism>
<dbReference type="EMBL" id="JAPAAF010000013">
    <property type="protein sequence ID" value="MCW0483183.1"/>
    <property type="molecule type" value="Genomic_DNA"/>
</dbReference>
<dbReference type="InterPro" id="IPR050194">
    <property type="entry name" value="Glycosyltransferase_grp1"/>
</dbReference>
<dbReference type="CDD" id="cd03801">
    <property type="entry name" value="GT4_PimA-like"/>
    <property type="match status" value="1"/>
</dbReference>
<dbReference type="Gene3D" id="3.40.50.2000">
    <property type="entry name" value="Glycogen Phosphorylase B"/>
    <property type="match status" value="2"/>
</dbReference>
<dbReference type="PANTHER" id="PTHR45947">
    <property type="entry name" value="SULFOQUINOVOSYL TRANSFERASE SQD2"/>
    <property type="match status" value="1"/>
</dbReference>
<evidence type="ECO:0000259" key="1">
    <source>
        <dbReference type="Pfam" id="PF00534"/>
    </source>
</evidence>
<feature type="domain" description="Glycosyl transferase family 1" evidence="1">
    <location>
        <begin position="221"/>
        <end position="390"/>
    </location>
</feature>
<reference evidence="2" key="1">
    <citation type="submission" date="2022-10" db="EMBL/GenBank/DDBJ databases">
        <title>Gaoshiqiia sediminis gen. nov., sp. nov., isolated from coastal sediment.</title>
        <authorList>
            <person name="Yu W.X."/>
            <person name="Mu D.S."/>
            <person name="Du J.Z."/>
            <person name="Liang Y.Q."/>
        </authorList>
    </citation>
    <scope>NUCLEOTIDE SEQUENCE</scope>
    <source>
        <strain evidence="2">A06</strain>
    </source>
</reference>
<dbReference type="SUPFAM" id="SSF53756">
    <property type="entry name" value="UDP-Glycosyltransferase/glycogen phosphorylase"/>
    <property type="match status" value="1"/>
</dbReference>
<dbReference type="RefSeq" id="WP_282591785.1">
    <property type="nucleotide sequence ID" value="NZ_JAPAAF010000013.1"/>
</dbReference>
<dbReference type="AlphaFoldDB" id="A0AA42C5S9"/>
<accession>A0AA42C5S9</accession>
<dbReference type="GO" id="GO:0016757">
    <property type="term" value="F:glycosyltransferase activity"/>
    <property type="evidence" value="ECO:0007669"/>
    <property type="project" value="InterPro"/>
</dbReference>
<keyword evidence="3" id="KW-1185">Reference proteome</keyword>
<dbReference type="InterPro" id="IPR001296">
    <property type="entry name" value="Glyco_trans_1"/>
</dbReference>
<dbReference type="PANTHER" id="PTHR45947:SF3">
    <property type="entry name" value="SULFOQUINOVOSYL TRANSFERASE SQD2"/>
    <property type="match status" value="1"/>
</dbReference>
<protein>
    <submittedName>
        <fullName evidence="2">Glycosyltransferase family 4 protein</fullName>
    </submittedName>
</protein>
<comment type="caution">
    <text evidence="2">The sequence shown here is derived from an EMBL/GenBank/DDBJ whole genome shotgun (WGS) entry which is preliminary data.</text>
</comment>
<dbReference type="Proteomes" id="UP001163821">
    <property type="component" value="Unassembled WGS sequence"/>
</dbReference>
<name>A0AA42C5S9_9BACT</name>